<dbReference type="Proteomes" id="UP000234681">
    <property type="component" value="Chromosome 2"/>
</dbReference>
<organism evidence="1 2">
    <name type="scientific">Rattus norvegicus</name>
    <name type="common">Rat</name>
    <dbReference type="NCBI Taxonomy" id="10116"/>
    <lineage>
        <taxon>Eukaryota</taxon>
        <taxon>Metazoa</taxon>
        <taxon>Chordata</taxon>
        <taxon>Craniata</taxon>
        <taxon>Vertebrata</taxon>
        <taxon>Euteleostomi</taxon>
        <taxon>Mammalia</taxon>
        <taxon>Eutheria</taxon>
        <taxon>Euarchontoglires</taxon>
        <taxon>Glires</taxon>
        <taxon>Rodentia</taxon>
        <taxon>Myomorpha</taxon>
        <taxon>Muroidea</taxon>
        <taxon>Muridae</taxon>
        <taxon>Murinae</taxon>
        <taxon>Rattus</taxon>
    </lineage>
</organism>
<gene>
    <name evidence="1" type="ORF">rCG_63050</name>
</gene>
<evidence type="ECO:0000313" key="2">
    <source>
        <dbReference type="Proteomes" id="UP000234681"/>
    </source>
</evidence>
<protein>
    <submittedName>
        <fullName evidence="1">RCG63050</fullName>
    </submittedName>
</protein>
<accession>A6JMV1</accession>
<sequence>MGELPQRNEQVRRPYCLAAVTPGRTGPAVPPLGLNVELDLPGCSTWVHGPCLLHLGSARELGLIVGAW</sequence>
<proteinExistence type="predicted"/>
<name>A6JMV1_RAT</name>
<dbReference type="EMBL" id="CH473992">
    <property type="protein sequence ID" value="EDL82600.1"/>
    <property type="molecule type" value="Genomic_DNA"/>
</dbReference>
<dbReference type="AlphaFoldDB" id="A6JMV1"/>
<reference evidence="2" key="1">
    <citation type="submission" date="2005-09" db="EMBL/GenBank/DDBJ databases">
        <authorList>
            <person name="Mural R.J."/>
            <person name="Li P.W."/>
            <person name="Adams M.D."/>
            <person name="Amanatides P.G."/>
            <person name="Baden-Tillson H."/>
            <person name="Barnstead M."/>
            <person name="Chin S.H."/>
            <person name="Dew I."/>
            <person name="Evans C.A."/>
            <person name="Ferriera S."/>
            <person name="Flanigan M."/>
            <person name="Fosler C."/>
            <person name="Glodek A."/>
            <person name="Gu Z."/>
            <person name="Holt R.A."/>
            <person name="Jennings D."/>
            <person name="Kraft C.L."/>
            <person name="Lu F."/>
            <person name="Nguyen T."/>
            <person name="Nusskern D.R."/>
            <person name="Pfannkoch C.M."/>
            <person name="Sitter C."/>
            <person name="Sutton G.G."/>
            <person name="Venter J.C."/>
            <person name="Wang Z."/>
            <person name="Woodage T."/>
            <person name="Zheng X.H."/>
            <person name="Zhong F."/>
        </authorList>
    </citation>
    <scope>NUCLEOTIDE SEQUENCE [LARGE SCALE GENOMIC DNA]</scope>
    <source>
        <strain>BN</strain>
        <strain evidence="2">Sprague-Dawley</strain>
    </source>
</reference>
<evidence type="ECO:0000313" key="1">
    <source>
        <dbReference type="EMBL" id="EDL82600.1"/>
    </source>
</evidence>